<evidence type="ECO:0000256" key="3">
    <source>
        <dbReference type="ARBA" id="ARBA00022982"/>
    </source>
</evidence>
<accession>Q3SJS1</accession>
<dbReference type="STRING" id="292415.Tbd_1126"/>
<dbReference type="HOGENOM" id="CLU_026126_7_3_4"/>
<dbReference type="RefSeq" id="WP_011311638.1">
    <property type="nucleotide sequence ID" value="NC_007404.1"/>
</dbReference>
<dbReference type="Gene3D" id="3.40.30.10">
    <property type="entry name" value="Glutaredoxin"/>
    <property type="match status" value="1"/>
</dbReference>
<dbReference type="PROSITE" id="PS51354">
    <property type="entry name" value="GLUTAREDOXIN_2"/>
    <property type="match status" value="1"/>
</dbReference>
<sequence length="92" mass="9742">MNAVKVYSTGTCPICVKAKAFLDKRGIGYDEVRIDLDREAMKEFSVVTNGARTVPQIVVDGTCIGGFTELTELDMDGGLDHLHPASPGGQGG</sequence>
<dbReference type="EMBL" id="CP000116">
    <property type="protein sequence ID" value="AAZ97079.1"/>
    <property type="molecule type" value="Genomic_DNA"/>
</dbReference>
<dbReference type="GO" id="GO:0015035">
    <property type="term" value="F:protein-disulfide reductase activity"/>
    <property type="evidence" value="ECO:0007669"/>
    <property type="project" value="TreeGrafter"/>
</dbReference>
<reference evidence="7 8" key="1">
    <citation type="journal article" date="2006" name="J. Bacteriol.">
        <title>The genome sequence of the obligately chemolithoautotrophic, facultatively anaerobic bacterium Thiobacillus denitrificans.</title>
        <authorList>
            <person name="Beller H.R."/>
            <person name="Chain P.S."/>
            <person name="Letain T.E."/>
            <person name="Chakicherla A."/>
            <person name="Larimer F.W."/>
            <person name="Richardson P.M."/>
            <person name="Coleman M.A."/>
            <person name="Wood A.P."/>
            <person name="Kelly D.P."/>
        </authorList>
    </citation>
    <scope>NUCLEOTIDE SEQUENCE [LARGE SCALE GENOMIC DNA]</scope>
    <source>
        <strain evidence="7 8">ATCC 25259</strain>
    </source>
</reference>
<keyword evidence="3" id="KW-0249">Electron transport</keyword>
<dbReference type="KEGG" id="tbd:Tbd_1126"/>
<dbReference type="SMR" id="Q3SJS1"/>
<evidence type="ECO:0000256" key="1">
    <source>
        <dbReference type="ARBA" id="ARBA00007787"/>
    </source>
</evidence>
<evidence type="ECO:0000256" key="4">
    <source>
        <dbReference type="ARBA" id="ARBA00023157"/>
    </source>
</evidence>
<comment type="similarity">
    <text evidence="1">Belongs to the glutaredoxin family.</text>
</comment>
<dbReference type="PANTHER" id="PTHR46679">
    <property type="match status" value="1"/>
</dbReference>
<feature type="domain" description="Glutaredoxin" evidence="6">
    <location>
        <begin position="4"/>
        <end position="64"/>
    </location>
</feature>
<evidence type="ECO:0000256" key="5">
    <source>
        <dbReference type="ARBA" id="ARBA00023284"/>
    </source>
</evidence>
<keyword evidence="2" id="KW-0813">Transport</keyword>
<keyword evidence="5" id="KW-0676">Redox-active center</keyword>
<organism evidence="7 8">
    <name type="scientific">Thiobacillus denitrificans (strain ATCC 25259 / T1)</name>
    <dbReference type="NCBI Taxonomy" id="292415"/>
    <lineage>
        <taxon>Bacteria</taxon>
        <taxon>Pseudomonadati</taxon>
        <taxon>Pseudomonadota</taxon>
        <taxon>Betaproteobacteria</taxon>
        <taxon>Nitrosomonadales</taxon>
        <taxon>Thiobacillaceae</taxon>
        <taxon>Thiobacillus</taxon>
    </lineage>
</organism>
<dbReference type="eggNOG" id="COG0695">
    <property type="taxonomic scope" value="Bacteria"/>
</dbReference>
<dbReference type="SUPFAM" id="SSF52833">
    <property type="entry name" value="Thioredoxin-like"/>
    <property type="match status" value="1"/>
</dbReference>
<dbReference type="PRINTS" id="PR00160">
    <property type="entry name" value="GLUTAREDOXIN"/>
</dbReference>
<dbReference type="PANTHER" id="PTHR46679:SF1">
    <property type="entry name" value="GLUTAREDOXIN-2, MITOCHONDRIAL"/>
    <property type="match status" value="1"/>
</dbReference>
<dbReference type="Pfam" id="PF00462">
    <property type="entry name" value="Glutaredoxin"/>
    <property type="match status" value="1"/>
</dbReference>
<evidence type="ECO:0000259" key="6">
    <source>
        <dbReference type="Pfam" id="PF00462"/>
    </source>
</evidence>
<dbReference type="InterPro" id="IPR036249">
    <property type="entry name" value="Thioredoxin-like_sf"/>
</dbReference>
<gene>
    <name evidence="7" type="ordered locus">Tbd_1126</name>
</gene>
<keyword evidence="8" id="KW-1185">Reference proteome</keyword>
<dbReference type="AlphaFoldDB" id="Q3SJS1"/>
<evidence type="ECO:0000313" key="7">
    <source>
        <dbReference type="EMBL" id="AAZ97079.1"/>
    </source>
</evidence>
<dbReference type="OrthoDB" id="8991911at2"/>
<evidence type="ECO:0000256" key="2">
    <source>
        <dbReference type="ARBA" id="ARBA00022448"/>
    </source>
</evidence>
<dbReference type="Proteomes" id="UP000008291">
    <property type="component" value="Chromosome"/>
</dbReference>
<proteinExistence type="inferred from homology"/>
<dbReference type="InterPro" id="IPR002109">
    <property type="entry name" value="Glutaredoxin"/>
</dbReference>
<name>Q3SJS1_THIDA</name>
<keyword evidence="4" id="KW-1015">Disulfide bond</keyword>
<evidence type="ECO:0000313" key="8">
    <source>
        <dbReference type="Proteomes" id="UP000008291"/>
    </source>
</evidence>
<dbReference type="InterPro" id="IPR014025">
    <property type="entry name" value="Glutaredoxin_subgr"/>
</dbReference>
<protein>
    <submittedName>
        <fullName evidence="7">Glutaredoxin 3</fullName>
    </submittedName>
</protein>